<dbReference type="WBParaSite" id="Hba_00130">
    <property type="protein sequence ID" value="Hba_00130"/>
    <property type="gene ID" value="Hba_00130"/>
</dbReference>
<dbReference type="AlphaFoldDB" id="A0A1I7W6B2"/>
<reference evidence="3" key="1">
    <citation type="submission" date="2016-11" db="UniProtKB">
        <authorList>
            <consortium name="WormBaseParasite"/>
        </authorList>
    </citation>
    <scope>IDENTIFICATION</scope>
</reference>
<organism evidence="2 3">
    <name type="scientific">Heterorhabditis bacteriophora</name>
    <name type="common">Entomopathogenic nematode worm</name>
    <dbReference type="NCBI Taxonomy" id="37862"/>
    <lineage>
        <taxon>Eukaryota</taxon>
        <taxon>Metazoa</taxon>
        <taxon>Ecdysozoa</taxon>
        <taxon>Nematoda</taxon>
        <taxon>Chromadorea</taxon>
        <taxon>Rhabditida</taxon>
        <taxon>Rhabditina</taxon>
        <taxon>Rhabditomorpha</taxon>
        <taxon>Strongyloidea</taxon>
        <taxon>Heterorhabditidae</taxon>
        <taxon>Heterorhabditis</taxon>
    </lineage>
</organism>
<evidence type="ECO:0000313" key="2">
    <source>
        <dbReference type="Proteomes" id="UP000095283"/>
    </source>
</evidence>
<evidence type="ECO:0000256" key="1">
    <source>
        <dbReference type="SAM" id="Coils"/>
    </source>
</evidence>
<accession>A0A1I7W6B2</accession>
<sequence length="238" mass="27086">MSTTIRSRYIRTINGLKGCLIELATVMPNLDLKSVSNYEAALEHDLEAIKSLEEAEEQLMNNYTQASDGPDEVLEQAQRTIKSIRQRKQARHVRCETLPTLPSTSRASSEPQTNLAQGIAETNMPLLNSTQAIQPTPAVVLSKITLPTFTGETFDWKRFYQLFMTSKRNIKLNPRQGNIFKNSIKMITKGRPTRGRESPEKCQYCDGGHNSRDCTKFETPQRSSTRARERRLCFNCLR</sequence>
<keyword evidence="1" id="KW-0175">Coiled coil</keyword>
<proteinExistence type="predicted"/>
<evidence type="ECO:0000313" key="3">
    <source>
        <dbReference type="WBParaSite" id="Hba_00130"/>
    </source>
</evidence>
<feature type="coiled-coil region" evidence="1">
    <location>
        <begin position="35"/>
        <end position="69"/>
    </location>
</feature>
<keyword evidence="2" id="KW-1185">Reference proteome</keyword>
<name>A0A1I7W6B2_HETBA</name>
<protein>
    <submittedName>
        <fullName evidence="3">CCHC-type domain-containing protein</fullName>
    </submittedName>
</protein>
<dbReference type="Proteomes" id="UP000095283">
    <property type="component" value="Unplaced"/>
</dbReference>